<gene>
    <name evidence="2" type="ORF">LITE_LOCUS35182</name>
</gene>
<keyword evidence="1" id="KW-0812">Transmembrane</keyword>
<keyword evidence="3" id="KW-1185">Reference proteome</keyword>
<evidence type="ECO:0000256" key="1">
    <source>
        <dbReference type="SAM" id="Phobius"/>
    </source>
</evidence>
<keyword evidence="1" id="KW-0472">Membrane</keyword>
<evidence type="ECO:0000313" key="3">
    <source>
        <dbReference type="Proteomes" id="UP001154282"/>
    </source>
</evidence>
<dbReference type="EMBL" id="CAMGYJ010000008">
    <property type="protein sequence ID" value="CAI0462019.1"/>
    <property type="molecule type" value="Genomic_DNA"/>
</dbReference>
<dbReference type="Proteomes" id="UP001154282">
    <property type="component" value="Unassembled WGS sequence"/>
</dbReference>
<protein>
    <submittedName>
        <fullName evidence="2">Uncharacterized protein</fullName>
    </submittedName>
</protein>
<feature type="transmembrane region" description="Helical" evidence="1">
    <location>
        <begin position="20"/>
        <end position="38"/>
    </location>
</feature>
<proteinExistence type="predicted"/>
<sequence length="39" mass="4478">MKHVVDSGVMTRSKARSSGLMVCQFTCFHISIVYELIFR</sequence>
<keyword evidence="1" id="KW-1133">Transmembrane helix</keyword>
<reference evidence="2" key="1">
    <citation type="submission" date="2022-08" db="EMBL/GenBank/DDBJ databases">
        <authorList>
            <person name="Gutierrez-Valencia J."/>
        </authorList>
    </citation>
    <scope>NUCLEOTIDE SEQUENCE</scope>
</reference>
<accession>A0AAV0NUI8</accession>
<name>A0AAV0NUI8_9ROSI</name>
<organism evidence="2 3">
    <name type="scientific">Linum tenue</name>
    <dbReference type="NCBI Taxonomy" id="586396"/>
    <lineage>
        <taxon>Eukaryota</taxon>
        <taxon>Viridiplantae</taxon>
        <taxon>Streptophyta</taxon>
        <taxon>Embryophyta</taxon>
        <taxon>Tracheophyta</taxon>
        <taxon>Spermatophyta</taxon>
        <taxon>Magnoliopsida</taxon>
        <taxon>eudicotyledons</taxon>
        <taxon>Gunneridae</taxon>
        <taxon>Pentapetalae</taxon>
        <taxon>rosids</taxon>
        <taxon>fabids</taxon>
        <taxon>Malpighiales</taxon>
        <taxon>Linaceae</taxon>
        <taxon>Linum</taxon>
    </lineage>
</organism>
<evidence type="ECO:0000313" key="2">
    <source>
        <dbReference type="EMBL" id="CAI0462019.1"/>
    </source>
</evidence>
<dbReference type="AlphaFoldDB" id="A0AAV0NUI8"/>
<comment type="caution">
    <text evidence="2">The sequence shown here is derived from an EMBL/GenBank/DDBJ whole genome shotgun (WGS) entry which is preliminary data.</text>
</comment>